<dbReference type="Proteomes" id="UP000199559">
    <property type="component" value="Unassembled WGS sequence"/>
</dbReference>
<evidence type="ECO:0000313" key="3">
    <source>
        <dbReference type="Proteomes" id="UP000199559"/>
    </source>
</evidence>
<dbReference type="PANTHER" id="PTHR33336">
    <property type="entry name" value="QUINOL MONOOXYGENASE YGIN-RELATED"/>
    <property type="match status" value="1"/>
</dbReference>
<evidence type="ECO:0000259" key="1">
    <source>
        <dbReference type="PROSITE" id="PS51725"/>
    </source>
</evidence>
<feature type="domain" description="ABM" evidence="1">
    <location>
        <begin position="26"/>
        <end position="115"/>
    </location>
</feature>
<keyword evidence="2" id="KW-0503">Monooxygenase</keyword>
<keyword evidence="2" id="KW-0560">Oxidoreductase</keyword>
<dbReference type="SUPFAM" id="SSF63829">
    <property type="entry name" value="Calcium-dependent phosphotriesterase"/>
    <property type="match status" value="1"/>
</dbReference>
<dbReference type="InterPro" id="IPR011008">
    <property type="entry name" value="Dimeric_a/b-barrel"/>
</dbReference>
<dbReference type="InterPro" id="IPR007138">
    <property type="entry name" value="ABM_dom"/>
</dbReference>
<name>A0A1I3R6C3_9FLAO</name>
<dbReference type="InterPro" id="IPR050744">
    <property type="entry name" value="AI-2_Isomerase_LsrG"/>
</dbReference>
<dbReference type="Gene3D" id="2.120.10.30">
    <property type="entry name" value="TolB, C-terminal domain"/>
    <property type="match status" value="1"/>
</dbReference>
<dbReference type="InterPro" id="IPR011042">
    <property type="entry name" value="6-blade_b-propeller_TolB-like"/>
</dbReference>
<keyword evidence="3" id="KW-1185">Reference proteome</keyword>
<protein>
    <submittedName>
        <fullName evidence="2">Quinol monooxygenase YgiN</fullName>
    </submittedName>
</protein>
<dbReference type="AlphaFoldDB" id="A0A1I3R6C3"/>
<accession>A0A1I3R6C3</accession>
<dbReference type="PROSITE" id="PS51725">
    <property type="entry name" value="ABM"/>
    <property type="match status" value="1"/>
</dbReference>
<dbReference type="SUPFAM" id="SSF54909">
    <property type="entry name" value="Dimeric alpha+beta barrel"/>
    <property type="match status" value="2"/>
</dbReference>
<dbReference type="Gene3D" id="3.30.70.100">
    <property type="match status" value="1"/>
</dbReference>
<dbReference type="RefSeq" id="WP_090840883.1">
    <property type="nucleotide sequence ID" value="NZ_FORM01000007.1"/>
</dbReference>
<evidence type="ECO:0000313" key="2">
    <source>
        <dbReference type="EMBL" id="SFJ41199.1"/>
    </source>
</evidence>
<dbReference type="PANTHER" id="PTHR33336:SF15">
    <property type="entry name" value="ABM DOMAIN-CONTAINING PROTEIN"/>
    <property type="match status" value="1"/>
</dbReference>
<reference evidence="3" key="1">
    <citation type="submission" date="2016-10" db="EMBL/GenBank/DDBJ databases">
        <authorList>
            <person name="Varghese N."/>
            <person name="Submissions S."/>
        </authorList>
    </citation>
    <scope>NUCLEOTIDE SEQUENCE [LARGE SCALE GENOMIC DNA]</scope>
    <source>
        <strain evidence="3">DSM 28881</strain>
    </source>
</reference>
<dbReference type="EMBL" id="FORM01000007">
    <property type="protein sequence ID" value="SFJ41199.1"/>
    <property type="molecule type" value="Genomic_DNA"/>
</dbReference>
<dbReference type="Pfam" id="PF03992">
    <property type="entry name" value="ABM"/>
    <property type="match status" value="2"/>
</dbReference>
<sequence>MKNTLLALFSVLTINSCSDKKKPTTITQMVTFTVKPEYIQEFREAQVNSLNESLKEEGNLEMKLYANDNNPYELSVYSKWKNNEVYELHKTLPHSKALGPLFEKALQGAPKMVRLEDTKFPHIDSKKLISTGIERAVFTPIIIKEDYRDRVIKQFEYYAENARKQEGNIFFDFYAVADTNNAFYVYENWKNGDEIWDTYVAQPYVTKSKKLLDEARVNIREDLEVVFATEYDENTLNEKYSLEKLWEVEDVIMPESILSIPNHDFVYVSVINTYEKPGYISRYHKNGELDKEKWVEGIDVPTGKAFYNGKIYVVDQSQVHVIDIETVKIVKTVRSEAKTLNDITIGKDGVGYISDLTTGRIFRLKDDKIELWLHSDKFPTPNGVLIKDGNLIVGSIGDELSQSLKPEQLGSLFKVNLQDKSVTTIKPSERMGAIDGVVPFKKGMIVSDPMNGKIFYVTNYKKELVTDTSGFGGSNADLGIDNQEQILYVPYLLDNKIAAYKIVKK</sequence>
<proteinExistence type="predicted"/>
<gene>
    <name evidence="2" type="ORF">SAMN05443431_107112</name>
</gene>
<organism evidence="2 3">
    <name type="scientific">Olleya namhaensis</name>
    <dbReference type="NCBI Taxonomy" id="1144750"/>
    <lineage>
        <taxon>Bacteria</taxon>
        <taxon>Pseudomonadati</taxon>
        <taxon>Bacteroidota</taxon>
        <taxon>Flavobacteriia</taxon>
        <taxon>Flavobacteriales</taxon>
        <taxon>Flavobacteriaceae</taxon>
    </lineage>
</organism>
<dbReference type="STRING" id="1144750.SAMN05443431_107112"/>
<dbReference type="GO" id="GO:0004497">
    <property type="term" value="F:monooxygenase activity"/>
    <property type="evidence" value="ECO:0007669"/>
    <property type="project" value="UniProtKB-KW"/>
</dbReference>